<dbReference type="RefSeq" id="WP_052708230.1">
    <property type="nucleotide sequence ID" value="NZ_FO704551.1"/>
</dbReference>
<dbReference type="PANTHER" id="PTHR10655:SF17">
    <property type="entry name" value="LYSOPHOSPHOLIPASE-LIKE PROTEIN 1"/>
    <property type="match status" value="1"/>
</dbReference>
<dbReference type="EMBL" id="FO704551">
    <property type="protein sequence ID" value="CDG20367.1"/>
    <property type="molecule type" value="Genomic_DNA"/>
</dbReference>
<sequence>MLKIKAISDTSMYSVVKKGAELSTENPVVILLHGRRQTVDDMSNLIQKLNLDDVTYLLPCAPDTTWYPHGFTRDIEENQPFLNNGLDYINDVLQDLLSQGVSSQNIWLIGFSQGACMAAEFLRQSLYQVGGAIMFTGGLFGPNCPKAASQKNVFNEMKVFLTGSNNDTWVSAERVTQTAEYFDQLGAKVHLQIFTERDHYISKSEIETARELISSSFAMNHGEVAYA</sequence>
<protein>
    <submittedName>
        <fullName evidence="4">Putative Carboxylesterase</fullName>
        <ecNumber evidence="4">3.1.1.1</ecNumber>
    </submittedName>
</protein>
<dbReference type="InterPro" id="IPR050565">
    <property type="entry name" value="LYPA1-2/EST-like"/>
</dbReference>
<evidence type="ECO:0000313" key="4">
    <source>
        <dbReference type="EMBL" id="CDG20367.1"/>
    </source>
</evidence>
<comment type="similarity">
    <text evidence="1">Belongs to the AB hydrolase superfamily. AB hydrolase 2 family.</text>
</comment>
<dbReference type="SUPFAM" id="SSF53474">
    <property type="entry name" value="alpha/beta-Hydrolases"/>
    <property type="match status" value="1"/>
</dbReference>
<dbReference type="EC" id="3.1.1.1" evidence="4"/>
<proteinExistence type="inferred from homology"/>
<name>A0A068QZA6_9GAMM</name>
<accession>A0A068QZA6</accession>
<dbReference type="HOGENOM" id="CLU_049413_4_0_6"/>
<organism evidence="4 5">
    <name type="scientific">Xenorhabdus poinarii G6</name>
    <dbReference type="NCBI Taxonomy" id="1354304"/>
    <lineage>
        <taxon>Bacteria</taxon>
        <taxon>Pseudomonadati</taxon>
        <taxon>Pseudomonadota</taxon>
        <taxon>Gammaproteobacteria</taxon>
        <taxon>Enterobacterales</taxon>
        <taxon>Morganellaceae</taxon>
        <taxon>Xenorhabdus</taxon>
    </lineage>
</organism>
<evidence type="ECO:0000256" key="1">
    <source>
        <dbReference type="ARBA" id="ARBA00006499"/>
    </source>
</evidence>
<dbReference type="Gene3D" id="3.40.50.1820">
    <property type="entry name" value="alpha/beta hydrolase"/>
    <property type="match status" value="1"/>
</dbReference>
<keyword evidence="2 4" id="KW-0378">Hydrolase</keyword>
<evidence type="ECO:0000313" key="5">
    <source>
        <dbReference type="Proteomes" id="UP000032735"/>
    </source>
</evidence>
<dbReference type="GO" id="GO:0106435">
    <property type="term" value="F:carboxylesterase activity"/>
    <property type="evidence" value="ECO:0007669"/>
    <property type="project" value="UniProtKB-EC"/>
</dbReference>
<evidence type="ECO:0000256" key="2">
    <source>
        <dbReference type="ARBA" id="ARBA00022801"/>
    </source>
</evidence>
<keyword evidence="5" id="KW-1185">Reference proteome</keyword>
<dbReference type="STRING" id="1354304.XPG1_0712"/>
<dbReference type="PANTHER" id="PTHR10655">
    <property type="entry name" value="LYSOPHOSPHOLIPASE-RELATED"/>
    <property type="match status" value="1"/>
</dbReference>
<dbReference type="KEGG" id="xpo:XPG1_0712"/>
<evidence type="ECO:0000259" key="3">
    <source>
        <dbReference type="Pfam" id="PF02230"/>
    </source>
</evidence>
<dbReference type="Proteomes" id="UP000032735">
    <property type="component" value="Chromosome"/>
</dbReference>
<dbReference type="OrthoDB" id="9801763at2"/>
<dbReference type="InterPro" id="IPR029058">
    <property type="entry name" value="AB_hydrolase_fold"/>
</dbReference>
<dbReference type="Pfam" id="PF02230">
    <property type="entry name" value="Abhydrolase_2"/>
    <property type="match status" value="1"/>
</dbReference>
<gene>
    <name evidence="4" type="ORF">XPG1_0712</name>
</gene>
<reference evidence="4 5" key="1">
    <citation type="submission" date="2013-07" db="EMBL/GenBank/DDBJ databases">
        <authorList>
            <person name="Genoscope - CEA"/>
        </authorList>
    </citation>
    <scope>NUCLEOTIDE SEQUENCE [LARGE SCALE GENOMIC DNA]</scope>
    <source>
        <strain evidence="4 5">G6</strain>
    </source>
</reference>
<dbReference type="InterPro" id="IPR003140">
    <property type="entry name" value="PLipase/COase/thioEstase"/>
</dbReference>
<dbReference type="AlphaFoldDB" id="A0A068QZA6"/>
<feature type="domain" description="Phospholipase/carboxylesterase/thioesterase" evidence="3">
    <location>
        <begin position="24"/>
        <end position="214"/>
    </location>
</feature>